<dbReference type="EMBL" id="BLAU01000001">
    <property type="protein sequence ID" value="GET19871.1"/>
    <property type="molecule type" value="Genomic_DNA"/>
</dbReference>
<dbReference type="GO" id="GO:0006310">
    <property type="term" value="P:DNA recombination"/>
    <property type="evidence" value="ECO:0007669"/>
    <property type="project" value="UniProtKB-KW"/>
</dbReference>
<proteinExistence type="inferred from homology"/>
<keyword evidence="3 5" id="KW-0238">DNA-binding</keyword>
<dbReference type="PROSITE" id="PS51900">
    <property type="entry name" value="CB"/>
    <property type="match status" value="1"/>
</dbReference>
<evidence type="ECO:0000313" key="11">
    <source>
        <dbReference type="Proteomes" id="UP000396862"/>
    </source>
</evidence>
<dbReference type="Pfam" id="PF00589">
    <property type="entry name" value="Phage_integrase"/>
    <property type="match status" value="1"/>
</dbReference>
<dbReference type="SUPFAM" id="SSF56349">
    <property type="entry name" value="DNA breaking-rejoining enzymes"/>
    <property type="match status" value="1"/>
</dbReference>
<dbReference type="PANTHER" id="PTHR30349">
    <property type="entry name" value="PHAGE INTEGRASE-RELATED"/>
    <property type="match status" value="1"/>
</dbReference>
<evidence type="ECO:0000259" key="6">
    <source>
        <dbReference type="PROSITE" id="PS51898"/>
    </source>
</evidence>
<dbReference type="PANTHER" id="PTHR30349:SF64">
    <property type="entry name" value="PROPHAGE INTEGRASE INTD-RELATED"/>
    <property type="match status" value="1"/>
</dbReference>
<evidence type="ECO:0000259" key="7">
    <source>
        <dbReference type="PROSITE" id="PS51900"/>
    </source>
</evidence>
<evidence type="ECO:0000256" key="4">
    <source>
        <dbReference type="ARBA" id="ARBA00023172"/>
    </source>
</evidence>
<dbReference type="AlphaFoldDB" id="A0A2P8CJV3"/>
<evidence type="ECO:0000256" key="1">
    <source>
        <dbReference type="ARBA" id="ARBA00008857"/>
    </source>
</evidence>
<comment type="caution">
    <text evidence="9">The sequence shown here is derived from an EMBL/GenBank/DDBJ whole genome shotgun (WGS) entry which is preliminary data.</text>
</comment>
<gene>
    <name evidence="9" type="ORF">CLV93_101201</name>
    <name evidence="8" type="ORF">JCM18694_01170</name>
</gene>
<feature type="domain" description="Tyr recombinase" evidence="6">
    <location>
        <begin position="216"/>
        <end position="420"/>
    </location>
</feature>
<organism evidence="9 10">
    <name type="scientific">Prolixibacter denitrificans</name>
    <dbReference type="NCBI Taxonomy" id="1541063"/>
    <lineage>
        <taxon>Bacteria</taxon>
        <taxon>Pseudomonadati</taxon>
        <taxon>Bacteroidota</taxon>
        <taxon>Bacteroidia</taxon>
        <taxon>Marinilabiliales</taxon>
        <taxon>Prolixibacteraceae</taxon>
        <taxon>Prolixibacter</taxon>
    </lineage>
</organism>
<keyword evidence="2" id="KW-0229">DNA integration</keyword>
<dbReference type="InterPro" id="IPR044068">
    <property type="entry name" value="CB"/>
</dbReference>
<dbReference type="GO" id="GO:0015074">
    <property type="term" value="P:DNA integration"/>
    <property type="evidence" value="ECO:0007669"/>
    <property type="project" value="UniProtKB-KW"/>
</dbReference>
<dbReference type="InterPro" id="IPR011010">
    <property type="entry name" value="DNA_brk_join_enz"/>
</dbReference>
<dbReference type="InterPro" id="IPR013762">
    <property type="entry name" value="Integrase-like_cat_sf"/>
</dbReference>
<dbReference type="PROSITE" id="PS51898">
    <property type="entry name" value="TYR_RECOMBINASE"/>
    <property type="match status" value="1"/>
</dbReference>
<evidence type="ECO:0000313" key="8">
    <source>
        <dbReference type="EMBL" id="GET19871.1"/>
    </source>
</evidence>
<accession>A0A2P8CJV3</accession>
<dbReference type="GO" id="GO:0003677">
    <property type="term" value="F:DNA binding"/>
    <property type="evidence" value="ECO:0007669"/>
    <property type="project" value="UniProtKB-UniRule"/>
</dbReference>
<keyword evidence="4" id="KW-0233">DNA recombination</keyword>
<reference evidence="9 10" key="1">
    <citation type="submission" date="2018-03" db="EMBL/GenBank/DDBJ databases">
        <title>Genomic Encyclopedia of Archaeal and Bacterial Type Strains, Phase II (KMG-II): from individual species to whole genera.</title>
        <authorList>
            <person name="Goeker M."/>
        </authorList>
    </citation>
    <scope>NUCLEOTIDE SEQUENCE [LARGE SCALE GENOMIC DNA]</scope>
    <source>
        <strain evidence="9 10">DSM 27267</strain>
    </source>
</reference>
<dbReference type="EMBL" id="PYGC01000001">
    <property type="protein sequence ID" value="PSK85249.1"/>
    <property type="molecule type" value="Genomic_DNA"/>
</dbReference>
<evidence type="ECO:0000256" key="2">
    <source>
        <dbReference type="ARBA" id="ARBA00022908"/>
    </source>
</evidence>
<reference evidence="8 11" key="2">
    <citation type="submission" date="2019-10" db="EMBL/GenBank/DDBJ databases">
        <title>Prolixibacter strains distinguished by the presence of nitrate reductase genes were adept at nitrate-dependent anaerobic corrosion of metallic iron and carbon steel.</title>
        <authorList>
            <person name="Iino T."/>
            <person name="Shono N."/>
            <person name="Ito K."/>
            <person name="Nakamura R."/>
            <person name="Sueoka K."/>
            <person name="Harayama S."/>
            <person name="Ohkuma M."/>
        </authorList>
    </citation>
    <scope>NUCLEOTIDE SEQUENCE [LARGE SCALE GENOMIC DNA]</scope>
    <source>
        <strain evidence="8 11">MIC1-1</strain>
    </source>
</reference>
<evidence type="ECO:0000313" key="10">
    <source>
        <dbReference type="Proteomes" id="UP000240621"/>
    </source>
</evidence>
<sequence>MQKDKAFTEIRKDRIENVTLALTLDTRRPTDKLPVAVRVNKERKTIYYRTGLRCTLDEWEKISKSAKRGINFEIKKSQIAIYDKVKANVDYLLRENSFNFDNLKSSLTGEKSSNFSIFWKDFADSKKVGTRKSYLNALNSFSSAVGTNIDFSSVSQLMIEKWKSKMERNGLSNTTQGIYFRACRAVVNDCIRQGLIKRNQYPFGRGKVIIRRGRSRKDEFLDVSTIKKLMRFEPPEEWLKGYADAVVEAINFWMFSYLGNGLNLADIAQLKYEKHYFESGKTELKFIREKTKDTTDEDVEIIIPIIPEVQKILDNYGDVPEPDNFVFPQILNGETDPFRIKDIVTQHNSNIRSRIQVACKILGIEKNLSMTWARHSFATNLTIAGVSERYISQAMGHSTKKSITQGYIGLFPPEKRMKFNKMLLEE</sequence>
<dbReference type="InterPro" id="IPR025269">
    <property type="entry name" value="SAM-like_dom"/>
</dbReference>
<dbReference type="Gene3D" id="1.10.150.130">
    <property type="match status" value="1"/>
</dbReference>
<comment type="similarity">
    <text evidence="1">Belongs to the 'phage' integrase family.</text>
</comment>
<feature type="domain" description="Core-binding (CB)" evidence="7">
    <location>
        <begin position="106"/>
        <end position="191"/>
    </location>
</feature>
<dbReference type="OrthoDB" id="1094492at2"/>
<protein>
    <submittedName>
        <fullName evidence="8">Integrase</fullName>
    </submittedName>
    <submittedName>
        <fullName evidence="9">Site-specific recombinase XerD</fullName>
    </submittedName>
</protein>
<evidence type="ECO:0000256" key="3">
    <source>
        <dbReference type="ARBA" id="ARBA00023125"/>
    </source>
</evidence>
<dbReference type="Proteomes" id="UP000396862">
    <property type="component" value="Unassembled WGS sequence"/>
</dbReference>
<evidence type="ECO:0000256" key="5">
    <source>
        <dbReference type="PROSITE-ProRule" id="PRU01248"/>
    </source>
</evidence>
<name>A0A2P8CJV3_9BACT</name>
<dbReference type="InterPro" id="IPR010998">
    <property type="entry name" value="Integrase_recombinase_N"/>
</dbReference>
<dbReference type="Gene3D" id="1.10.443.10">
    <property type="entry name" value="Intergrase catalytic core"/>
    <property type="match status" value="1"/>
</dbReference>
<dbReference type="InterPro" id="IPR002104">
    <property type="entry name" value="Integrase_catalytic"/>
</dbReference>
<keyword evidence="11" id="KW-1185">Reference proteome</keyword>
<evidence type="ECO:0000313" key="9">
    <source>
        <dbReference type="EMBL" id="PSK85249.1"/>
    </source>
</evidence>
<dbReference type="Pfam" id="PF13102">
    <property type="entry name" value="Phage_int_SAM_5"/>
    <property type="match status" value="1"/>
</dbReference>
<dbReference type="RefSeq" id="WP_106540306.1">
    <property type="nucleotide sequence ID" value="NZ_BLAU01000001.1"/>
</dbReference>
<dbReference type="Proteomes" id="UP000240621">
    <property type="component" value="Unassembled WGS sequence"/>
</dbReference>
<dbReference type="InterPro" id="IPR050090">
    <property type="entry name" value="Tyrosine_recombinase_XerCD"/>
</dbReference>